<evidence type="ECO:0000313" key="2">
    <source>
        <dbReference type="Proteomes" id="UP000017944"/>
    </source>
</evidence>
<dbReference type="InterPro" id="IPR036388">
    <property type="entry name" value="WH-like_DNA-bd_sf"/>
</dbReference>
<proteinExistence type="predicted"/>
<evidence type="ECO:0000313" key="1">
    <source>
        <dbReference type="EMBL" id="ESU76911.1"/>
    </source>
</evidence>
<accession>A0A090NBL1</accession>
<dbReference type="AlphaFoldDB" id="A0A090NBL1"/>
<organism evidence="1 2">
    <name type="scientific">Shigella dysenteriae WRSd3</name>
    <dbReference type="NCBI Taxonomy" id="1401327"/>
    <lineage>
        <taxon>Bacteria</taxon>
        <taxon>Pseudomonadati</taxon>
        <taxon>Pseudomonadota</taxon>
        <taxon>Gammaproteobacteria</taxon>
        <taxon>Enterobacterales</taxon>
        <taxon>Enterobacteriaceae</taxon>
        <taxon>Shigella</taxon>
    </lineage>
</organism>
<name>A0A090NBL1_SHIDY</name>
<dbReference type="Proteomes" id="UP000017944">
    <property type="component" value="Unassembled WGS sequence"/>
</dbReference>
<dbReference type="Gene3D" id="1.10.10.10">
    <property type="entry name" value="Winged helix-like DNA-binding domain superfamily/Winged helix DNA-binding domain"/>
    <property type="match status" value="1"/>
</dbReference>
<comment type="caution">
    <text evidence="1">The sequence shown here is derived from an EMBL/GenBank/DDBJ whole genome shotgun (WGS) entry which is preliminary data.</text>
</comment>
<protein>
    <submittedName>
        <fullName evidence="1">Uncharacterized protein</fullName>
    </submittedName>
</protein>
<sequence length="152" mass="17404">MSGDSGGQSTFHQDVDSQTLPSISLFATRMRASRAIIEEGFQRLEEKGMLQKISYAQIGHDYDLRNVYDIKPLIRKLIEVLKTEYDKKHTCPLCGKIAVSDEEIEKKFGFRICGNKKRPQSWCRPCRSPKQRRLNTLLCGKKRARKSSPEGV</sequence>
<gene>
    <name evidence="1" type="ORF">WRSd3_04163</name>
</gene>
<dbReference type="EMBL" id="AXUT01000467">
    <property type="protein sequence ID" value="ESU76911.1"/>
    <property type="molecule type" value="Genomic_DNA"/>
</dbReference>
<reference evidence="1 2" key="1">
    <citation type="submission" date="2013-10" db="EMBL/GenBank/DDBJ databases">
        <title>Draft genomes and the virulence plasmids of Sd1617 vaccine constructs: WRSd3 and WRSd5.</title>
        <authorList>
            <person name="Aksomboon Vongsawan A."/>
            <person name="Venkatesan M.M."/>
            <person name="Vaisvil B."/>
            <person name="Emel G."/>
            <person name="Kepatral V."/>
            <person name="Sethabutr O."/>
            <person name="Serichantalergs O."/>
            <person name="Mason C."/>
        </authorList>
    </citation>
    <scope>NUCLEOTIDE SEQUENCE [LARGE SCALE GENOMIC DNA]</scope>
    <source>
        <strain evidence="1 2">WRSd3</strain>
    </source>
</reference>